<sequence length="62" mass="7256">MFCYFFKAHQFMLSIQTSFSNVVHLWIIFIAQSSTAKYTMTGCNSNFLIITTLRSTQSHWEP</sequence>
<dbReference type="AlphaFoldDB" id="A0A0B6Y862"/>
<gene>
    <name evidence="1" type="primary">ORF14007</name>
</gene>
<feature type="non-terminal residue" evidence="1">
    <location>
        <position position="62"/>
    </location>
</feature>
<reference evidence="1" key="1">
    <citation type="submission" date="2014-12" db="EMBL/GenBank/DDBJ databases">
        <title>Insight into the proteome of Arion vulgaris.</title>
        <authorList>
            <person name="Aradska J."/>
            <person name="Bulat T."/>
            <person name="Smidak R."/>
            <person name="Sarate P."/>
            <person name="Gangsoo J."/>
            <person name="Sialana F."/>
            <person name="Bilban M."/>
            <person name="Lubec G."/>
        </authorList>
    </citation>
    <scope>NUCLEOTIDE SEQUENCE</scope>
    <source>
        <tissue evidence="1">Skin</tissue>
    </source>
</reference>
<dbReference type="EMBL" id="HACG01004790">
    <property type="protein sequence ID" value="CEK51655.1"/>
    <property type="molecule type" value="Transcribed_RNA"/>
</dbReference>
<protein>
    <submittedName>
        <fullName evidence="1">Uncharacterized protein</fullName>
    </submittedName>
</protein>
<organism evidence="1">
    <name type="scientific">Arion vulgaris</name>
    <dbReference type="NCBI Taxonomy" id="1028688"/>
    <lineage>
        <taxon>Eukaryota</taxon>
        <taxon>Metazoa</taxon>
        <taxon>Spiralia</taxon>
        <taxon>Lophotrochozoa</taxon>
        <taxon>Mollusca</taxon>
        <taxon>Gastropoda</taxon>
        <taxon>Heterobranchia</taxon>
        <taxon>Euthyneura</taxon>
        <taxon>Panpulmonata</taxon>
        <taxon>Eupulmonata</taxon>
        <taxon>Stylommatophora</taxon>
        <taxon>Helicina</taxon>
        <taxon>Arionoidea</taxon>
        <taxon>Arionidae</taxon>
        <taxon>Arion</taxon>
    </lineage>
</organism>
<accession>A0A0B6Y862</accession>
<name>A0A0B6Y862_9EUPU</name>
<evidence type="ECO:0000313" key="1">
    <source>
        <dbReference type="EMBL" id="CEK51655.1"/>
    </source>
</evidence>
<proteinExistence type="predicted"/>